<feature type="domain" description="GHMP kinase C-terminal" evidence="7">
    <location>
        <begin position="360"/>
        <end position="438"/>
    </location>
</feature>
<keyword evidence="4" id="KW-0418">Kinase</keyword>
<keyword evidence="3" id="KW-0547">Nucleotide-binding</keyword>
<comment type="similarity">
    <text evidence="1">Belongs to the GHMP kinase family. GalK subfamily.</text>
</comment>
<dbReference type="GO" id="GO:0005524">
    <property type="term" value="F:ATP binding"/>
    <property type="evidence" value="ECO:0007669"/>
    <property type="project" value="UniProtKB-KW"/>
</dbReference>
<accession>A0A0F9U484</accession>
<dbReference type="InterPro" id="IPR006204">
    <property type="entry name" value="GHMP_kinase_N_dom"/>
</dbReference>
<evidence type="ECO:0000256" key="3">
    <source>
        <dbReference type="ARBA" id="ARBA00022741"/>
    </source>
</evidence>
<dbReference type="GO" id="GO:0006012">
    <property type="term" value="P:galactose metabolic process"/>
    <property type="evidence" value="ECO:0007669"/>
    <property type="project" value="InterPro"/>
</dbReference>
<dbReference type="InterPro" id="IPR000705">
    <property type="entry name" value="Galactokinase"/>
</dbReference>
<comment type="caution">
    <text evidence="9">The sequence shown here is derived from an EMBL/GenBank/DDBJ whole genome shotgun (WGS) entry which is preliminary data.</text>
</comment>
<feature type="domain" description="Galactokinase N-terminal" evidence="8">
    <location>
        <begin position="64"/>
        <end position="98"/>
    </location>
</feature>
<dbReference type="InterPro" id="IPR014721">
    <property type="entry name" value="Ribsml_uS5_D2-typ_fold_subgr"/>
</dbReference>
<dbReference type="Pfam" id="PF08544">
    <property type="entry name" value="GHMP_kinases_C"/>
    <property type="match status" value="1"/>
</dbReference>
<evidence type="ECO:0000256" key="2">
    <source>
        <dbReference type="ARBA" id="ARBA00022679"/>
    </source>
</evidence>
<evidence type="ECO:0000259" key="8">
    <source>
        <dbReference type="Pfam" id="PF10509"/>
    </source>
</evidence>
<evidence type="ECO:0000259" key="6">
    <source>
        <dbReference type="Pfam" id="PF00288"/>
    </source>
</evidence>
<dbReference type="InterPro" id="IPR013750">
    <property type="entry name" value="GHMP_kinase_C_dom"/>
</dbReference>
<dbReference type="GO" id="GO:0004335">
    <property type="term" value="F:galactokinase activity"/>
    <property type="evidence" value="ECO:0007669"/>
    <property type="project" value="InterPro"/>
</dbReference>
<dbReference type="Pfam" id="PF10509">
    <property type="entry name" value="GalKase_gal_bdg"/>
    <property type="match status" value="1"/>
</dbReference>
<evidence type="ECO:0000259" key="7">
    <source>
        <dbReference type="Pfam" id="PF08544"/>
    </source>
</evidence>
<dbReference type="EMBL" id="LAZR01000148">
    <property type="protein sequence ID" value="KKN86399.1"/>
    <property type="molecule type" value="Genomic_DNA"/>
</dbReference>
<dbReference type="Gene3D" id="3.30.70.890">
    <property type="entry name" value="GHMP kinase, C-terminal domain"/>
    <property type="match status" value="1"/>
</dbReference>
<dbReference type="PANTHER" id="PTHR10457">
    <property type="entry name" value="MEVALONATE KINASE/GALACTOKINASE"/>
    <property type="match status" value="1"/>
</dbReference>
<feature type="domain" description="GHMP kinase N-terminal" evidence="6">
    <location>
        <begin position="132"/>
        <end position="193"/>
    </location>
</feature>
<keyword evidence="5" id="KW-0067">ATP-binding</keyword>
<sequence length="470" mass="50041">MAAMMSELRLKDVASRADGVVAELLAAAGFSAGAAAMRAELFVASAETLKRRGIDDDAVVLARFVPGRIEVLGKHTDYAGGRSLLATVERGFCMVAAPRDDRTVWFADARLGEEVTFRIDPDLQPTVGHWSNYPMTVARRIARNFLGRLHGAEMAVASDLPIASGMSSSSALMVTVFLTLADINGLADRPEYAANIHSPEDLAGYLGTVENGQTFGSLAGDAGVGTFGGSEDHTAMLCCRAGHLSQYSFCPVVAERHVSLPQGYVFAVGSSGVAAEKTGDAREKYNRLSRLTVAVAEVWRSASGRDDPHMAAAVAGGGVEEVRRVVASAKHAEFTGDELLERFEQFHAESVEIIPAAGDAIAAGDMDRFGELVDRSQHLTETLLKNQVAEQIDLARAARELGAVAASAFGAGFGGSVWALVDEDHGEQFLGRWAAAYHRQFPQRAERSSFFLTHPAPPSIAITPTNGDLH</sequence>
<dbReference type="InterPro" id="IPR006203">
    <property type="entry name" value="GHMP_knse_ATP-bd_CS"/>
</dbReference>
<dbReference type="Gene3D" id="3.30.230.10">
    <property type="match status" value="1"/>
</dbReference>
<gene>
    <name evidence="9" type="ORF">LCGC14_0269530</name>
</gene>
<name>A0A0F9U484_9ZZZZ</name>
<protein>
    <recommendedName>
        <fullName evidence="10">Galactokinase</fullName>
    </recommendedName>
</protein>
<dbReference type="PIRSF" id="PIRSF000530">
    <property type="entry name" value="Galactokinase"/>
    <property type="match status" value="1"/>
</dbReference>
<dbReference type="InterPro" id="IPR020568">
    <property type="entry name" value="Ribosomal_Su5_D2-typ_SF"/>
</dbReference>
<keyword evidence="2" id="KW-0808">Transferase</keyword>
<dbReference type="PROSITE" id="PS00627">
    <property type="entry name" value="GHMP_KINASES_ATP"/>
    <property type="match status" value="1"/>
</dbReference>
<evidence type="ECO:0008006" key="10">
    <source>
        <dbReference type="Google" id="ProtNLM"/>
    </source>
</evidence>
<dbReference type="SUPFAM" id="SSF55060">
    <property type="entry name" value="GHMP Kinase, C-terminal domain"/>
    <property type="match status" value="1"/>
</dbReference>
<dbReference type="InterPro" id="IPR006206">
    <property type="entry name" value="Mevalonate/galactokinase"/>
</dbReference>
<dbReference type="AlphaFoldDB" id="A0A0F9U484"/>
<dbReference type="Pfam" id="PF00288">
    <property type="entry name" value="GHMP_kinases_N"/>
    <property type="match status" value="1"/>
</dbReference>
<dbReference type="SUPFAM" id="SSF54211">
    <property type="entry name" value="Ribosomal protein S5 domain 2-like"/>
    <property type="match status" value="1"/>
</dbReference>
<evidence type="ECO:0000313" key="9">
    <source>
        <dbReference type="EMBL" id="KKN86399.1"/>
    </source>
</evidence>
<evidence type="ECO:0000256" key="1">
    <source>
        <dbReference type="ARBA" id="ARBA00006566"/>
    </source>
</evidence>
<dbReference type="InterPro" id="IPR019539">
    <property type="entry name" value="GalKase_N"/>
</dbReference>
<proteinExistence type="inferred from homology"/>
<evidence type="ECO:0000256" key="4">
    <source>
        <dbReference type="ARBA" id="ARBA00022777"/>
    </source>
</evidence>
<reference evidence="9" key="1">
    <citation type="journal article" date="2015" name="Nature">
        <title>Complex archaea that bridge the gap between prokaryotes and eukaryotes.</title>
        <authorList>
            <person name="Spang A."/>
            <person name="Saw J.H."/>
            <person name="Jorgensen S.L."/>
            <person name="Zaremba-Niedzwiedzka K."/>
            <person name="Martijn J."/>
            <person name="Lind A.E."/>
            <person name="van Eijk R."/>
            <person name="Schleper C."/>
            <person name="Guy L."/>
            <person name="Ettema T.J."/>
        </authorList>
    </citation>
    <scope>NUCLEOTIDE SEQUENCE</scope>
</reference>
<dbReference type="GO" id="GO:0005829">
    <property type="term" value="C:cytosol"/>
    <property type="evidence" value="ECO:0007669"/>
    <property type="project" value="TreeGrafter"/>
</dbReference>
<dbReference type="PANTHER" id="PTHR10457:SF7">
    <property type="entry name" value="GALACTOKINASE-RELATED"/>
    <property type="match status" value="1"/>
</dbReference>
<dbReference type="InterPro" id="IPR036554">
    <property type="entry name" value="GHMP_kinase_C_sf"/>
</dbReference>
<organism evidence="9">
    <name type="scientific">marine sediment metagenome</name>
    <dbReference type="NCBI Taxonomy" id="412755"/>
    <lineage>
        <taxon>unclassified sequences</taxon>
        <taxon>metagenomes</taxon>
        <taxon>ecological metagenomes</taxon>
    </lineage>
</organism>
<dbReference type="PRINTS" id="PR00959">
    <property type="entry name" value="MEVGALKINASE"/>
</dbReference>
<dbReference type="PRINTS" id="PR00473">
    <property type="entry name" value="GALCTOKINASE"/>
</dbReference>
<evidence type="ECO:0000256" key="5">
    <source>
        <dbReference type="ARBA" id="ARBA00022840"/>
    </source>
</evidence>